<protein>
    <submittedName>
        <fullName evidence="1">ATP-binding protein</fullName>
    </submittedName>
</protein>
<sequence>MKITPSARILRMLGEIEFDPWQCVAELIDNSFDDFTEIIRSGDPWAGGYKVSVTLPSQTVRSSEAQVVITDTGRGMSYETLERAVSAGWSSNDRFDKLGLFGMGFNVATARLGRRTRVLTTRPGDAEWIGVEIDLDRIGDDFEADDVTEPKADPNDHGTKIEISRLHGERADWLRRNAPGLRATLGRTYAWILDNHPFELWVQGQRVRPRRHCRWGDDRYVTYGSGARAERIPAYIEIDQKYEDAEACQDCGNWQNPGLGKCGQCESESLTPRERRIHGWLGVQRHLDKREFGIDFLRNGRKILQWDKRLFDWQNPNDPTGAVDTEYPIELANQGGRLIGEIHLDHVPVTYQKNAFEYSDRSWRGAVEYLRGQGPLQPEKAKRAGYPENDSHLGLLYKAYRRNTAGARCLIPGDGKGPIHEETRRWAQRFHAGDPEYQSDQRWWDAVEYHEEQSKRSKLDTAQRGTPTDPNEDAVLEALGVRTRNDSPSPTDADMSFTTELATEAKKKREVKGERKETFQERIDRYRLDSVSIPDLSRDFGLPTLGFLSVDARRMTAIRVKDEDDRPTPVLLVQDQGGKATAFVDPAHEVFFKLGADVSDLLLLEIAAALKVKAASGLSHSELVAELRAECLPDTALDAERIAAEARELLVVVRERMASCVDEDPERAYQFLSPDELTATENEMIALGLVTHTEKLGSTSEFILHAPSLFLVKLLEAWPEAFMDGKAFGGAFSTVSSPSARRISLATVVGYLNDVATLASFTTKHPLRLQRTRLSVRLLADELAEGA</sequence>
<dbReference type="EMBL" id="QEIN01000091">
    <property type="protein sequence ID" value="RCV58574.1"/>
    <property type="molecule type" value="Genomic_DNA"/>
</dbReference>
<dbReference type="OrthoDB" id="7784447at2"/>
<organism evidence="1 2">
    <name type="scientific">Marinitenerispora sediminis</name>
    <dbReference type="NCBI Taxonomy" id="1931232"/>
    <lineage>
        <taxon>Bacteria</taxon>
        <taxon>Bacillati</taxon>
        <taxon>Actinomycetota</taxon>
        <taxon>Actinomycetes</taxon>
        <taxon>Streptosporangiales</taxon>
        <taxon>Nocardiopsidaceae</taxon>
        <taxon>Marinitenerispora</taxon>
    </lineage>
</organism>
<dbReference type="Proteomes" id="UP000253318">
    <property type="component" value="Unassembled WGS sequence"/>
</dbReference>
<dbReference type="InterPro" id="IPR036890">
    <property type="entry name" value="HATPase_C_sf"/>
</dbReference>
<evidence type="ECO:0000313" key="1">
    <source>
        <dbReference type="EMBL" id="RCV58574.1"/>
    </source>
</evidence>
<name>A0A368T4X8_9ACTN</name>
<comment type="caution">
    <text evidence="1">The sequence shown here is derived from an EMBL/GenBank/DDBJ whole genome shotgun (WGS) entry which is preliminary data.</text>
</comment>
<evidence type="ECO:0000313" key="2">
    <source>
        <dbReference type="Proteomes" id="UP000253318"/>
    </source>
</evidence>
<gene>
    <name evidence="1" type="ORF">DEF24_13060</name>
</gene>
<proteinExistence type="predicted"/>
<dbReference type="AlphaFoldDB" id="A0A368T4X8"/>
<keyword evidence="2" id="KW-1185">Reference proteome</keyword>
<dbReference type="SUPFAM" id="SSF55874">
    <property type="entry name" value="ATPase domain of HSP90 chaperone/DNA topoisomerase II/histidine kinase"/>
    <property type="match status" value="1"/>
</dbReference>
<dbReference type="RefSeq" id="WP_114398047.1">
    <property type="nucleotide sequence ID" value="NZ_QEIM01000056.1"/>
</dbReference>
<keyword evidence="1" id="KW-0067">ATP-binding</keyword>
<dbReference type="GO" id="GO:0005524">
    <property type="term" value="F:ATP binding"/>
    <property type="evidence" value="ECO:0007669"/>
    <property type="project" value="UniProtKB-KW"/>
</dbReference>
<dbReference type="Gene3D" id="3.30.565.10">
    <property type="entry name" value="Histidine kinase-like ATPase, C-terminal domain"/>
    <property type="match status" value="1"/>
</dbReference>
<accession>A0A368T4X8</accession>
<keyword evidence="1" id="KW-0547">Nucleotide-binding</keyword>
<dbReference type="Pfam" id="PF13589">
    <property type="entry name" value="HATPase_c_3"/>
    <property type="match status" value="1"/>
</dbReference>
<reference evidence="1 2" key="1">
    <citation type="submission" date="2018-04" db="EMBL/GenBank/DDBJ databases">
        <title>Novel actinobacteria from marine sediment.</title>
        <authorList>
            <person name="Ng Z.Y."/>
            <person name="Tan G.Y.A."/>
        </authorList>
    </citation>
    <scope>NUCLEOTIDE SEQUENCE [LARGE SCALE GENOMIC DNA]</scope>
    <source>
        <strain evidence="1 2">TPS81</strain>
    </source>
</reference>